<accession>A0AAJ0FNR1</accession>
<sequence>MVPTAADSCQSYPIHQDVITQLPSLNGYSHGAHLFATPPATSPQTIVAELQASLDELHCKIPWLAHHVVVRGAQPGNSGFITSEPWPDSAPPNKVHHVDARAFFPSFRSLLASCGSLVESKHLVPCPGLPERHGLDLAPVLAVRAVFIDGGVFIVLSAHHSMIDGIGIMQLWDYLATLMSGGKINNQDIRIANLDRARVLPLLPPGEPVKDYNHLFRPDPWPLPPPPQTEWRMFLMSRLAAAEIKKRAAKSLASLVGATTADGGDRAASSSSSSTRISTDDALTAFCWQRISAVRLALGCVDANHVSKFGRAVNGRRAVGLGPEYLGHMMLHAATRLPIGKVASSPLGELAHQLRLDLEVSRTEWSVRSYVTFMAGVADKSKLLYGGLTNPRTDIGGTSLLPWAHRPPARMGKLGEAKMARKAEGAQMPGCMYFTSTCNDMGDIQILLCLPKAELDGLAVDAEWSRYVQLFGRRIDSAKL</sequence>
<proteinExistence type="predicted"/>
<comment type="caution">
    <text evidence="3">The sequence shown here is derived from an EMBL/GenBank/DDBJ whole genome shotgun (WGS) entry which is preliminary data.</text>
</comment>
<feature type="domain" description="Trichothecene 3-O-acetyltransferase-like N-terminal" evidence="2">
    <location>
        <begin position="32"/>
        <end position="176"/>
    </location>
</feature>
<dbReference type="InterPro" id="IPR051283">
    <property type="entry name" value="Sec_Metabolite_Acyltrans"/>
</dbReference>
<dbReference type="EMBL" id="JASWJB010000352">
    <property type="protein sequence ID" value="KAK2591236.1"/>
    <property type="molecule type" value="Genomic_DNA"/>
</dbReference>
<keyword evidence="1" id="KW-0808">Transferase</keyword>
<evidence type="ECO:0000256" key="1">
    <source>
        <dbReference type="ARBA" id="ARBA00022679"/>
    </source>
</evidence>
<dbReference type="Pfam" id="PF22664">
    <property type="entry name" value="TRI-like_N"/>
    <property type="match status" value="1"/>
</dbReference>
<dbReference type="PANTHER" id="PTHR31896">
    <property type="entry name" value="FAMILY REGULATORY PROTEIN, PUTATIVE (AFU_ORTHOLOGUE AFUA_3G14730)-RELATED"/>
    <property type="match status" value="1"/>
</dbReference>
<dbReference type="InterPro" id="IPR054710">
    <property type="entry name" value="Tri101-like_N"/>
</dbReference>
<reference evidence="3" key="1">
    <citation type="submission" date="2023-06" db="EMBL/GenBank/DDBJ databases">
        <title>Conoideocrella luteorostrata (Hypocreales: Clavicipitaceae), a potential biocontrol fungus for elongate hemlock scale in United States Christmas tree production areas.</title>
        <authorList>
            <person name="Barrett H."/>
            <person name="Lovett B."/>
            <person name="Macias A.M."/>
            <person name="Stajich J.E."/>
            <person name="Kasson M.T."/>
        </authorList>
    </citation>
    <scope>NUCLEOTIDE SEQUENCE</scope>
    <source>
        <strain evidence="3">ARSEF 14590</strain>
    </source>
</reference>
<dbReference type="InterPro" id="IPR023213">
    <property type="entry name" value="CAT-like_dom_sf"/>
</dbReference>
<dbReference type="AlphaFoldDB" id="A0AAJ0FNR1"/>
<dbReference type="Gene3D" id="3.30.559.10">
    <property type="entry name" value="Chloramphenicol acetyltransferase-like domain"/>
    <property type="match status" value="2"/>
</dbReference>
<gene>
    <name evidence="3" type="ORF">QQS21_011078</name>
</gene>
<evidence type="ECO:0000313" key="4">
    <source>
        <dbReference type="Proteomes" id="UP001251528"/>
    </source>
</evidence>
<evidence type="ECO:0000313" key="3">
    <source>
        <dbReference type="EMBL" id="KAK2591236.1"/>
    </source>
</evidence>
<dbReference type="Proteomes" id="UP001251528">
    <property type="component" value="Unassembled WGS sequence"/>
</dbReference>
<organism evidence="3 4">
    <name type="scientific">Conoideocrella luteorostrata</name>
    <dbReference type="NCBI Taxonomy" id="1105319"/>
    <lineage>
        <taxon>Eukaryota</taxon>
        <taxon>Fungi</taxon>
        <taxon>Dikarya</taxon>
        <taxon>Ascomycota</taxon>
        <taxon>Pezizomycotina</taxon>
        <taxon>Sordariomycetes</taxon>
        <taxon>Hypocreomycetidae</taxon>
        <taxon>Hypocreales</taxon>
        <taxon>Clavicipitaceae</taxon>
        <taxon>Conoideocrella</taxon>
    </lineage>
</organism>
<name>A0AAJ0FNR1_9HYPO</name>
<dbReference type="PANTHER" id="PTHR31896:SF64">
    <property type="entry name" value="TRICHOTHECENE 3-O-ACETYLTRANSFERASE"/>
    <property type="match status" value="1"/>
</dbReference>
<evidence type="ECO:0000259" key="2">
    <source>
        <dbReference type="Pfam" id="PF22664"/>
    </source>
</evidence>
<dbReference type="GO" id="GO:0016740">
    <property type="term" value="F:transferase activity"/>
    <property type="evidence" value="ECO:0007669"/>
    <property type="project" value="UniProtKB-KW"/>
</dbReference>
<keyword evidence="4" id="KW-1185">Reference proteome</keyword>
<protein>
    <recommendedName>
        <fullName evidence="2">Trichothecene 3-O-acetyltransferase-like N-terminal domain-containing protein</fullName>
    </recommendedName>
</protein>